<dbReference type="SUPFAM" id="SSF53383">
    <property type="entry name" value="PLP-dependent transferases"/>
    <property type="match status" value="1"/>
</dbReference>
<dbReference type="PANTHER" id="PTHR46658">
    <property type="entry name" value="CYS OR MET METABOLISM PYRIDOXAL-PHOSPHATE-DEPENDENT ENZYME"/>
    <property type="match status" value="1"/>
</dbReference>
<proteinExistence type="predicted"/>
<comment type="caution">
    <text evidence="1">The sequence shown here is derived from an EMBL/GenBank/DDBJ whole genome shotgun (WGS) entry which is preliminary data.</text>
</comment>
<gene>
    <name evidence="1" type="ORF">BWQ96_10440</name>
</gene>
<dbReference type="Gene3D" id="3.90.1150.60">
    <property type="entry name" value="Methioning gamme-lyase, C-terminal domain"/>
    <property type="match status" value="1"/>
</dbReference>
<dbReference type="OrthoDB" id="1063at2759"/>
<keyword evidence="2" id="KW-1185">Reference proteome</keyword>
<name>A0A2V3ICN4_9FLOR</name>
<sequence>MWEEAFGGAAAQMKRRWAFCASASARIEGGVTQGRTKAAINRKPKSQISEQEAHQIVTQATEAVYPKFRAIDELTQHNLQKVLQAMQRHRLSQLHFTRADGYGHADYGVQTLDEIFADVFGAEAGLVRIQFVSGTHAIAAALFGVLRPGMRF</sequence>
<dbReference type="InterPro" id="IPR015424">
    <property type="entry name" value="PyrdxlP-dep_Trfase"/>
</dbReference>
<dbReference type="AlphaFoldDB" id="A0A2V3ICN4"/>
<protein>
    <submittedName>
        <fullName evidence="1">Uncharacterized protein</fullName>
    </submittedName>
</protein>
<organism evidence="1 2">
    <name type="scientific">Gracilariopsis chorda</name>
    <dbReference type="NCBI Taxonomy" id="448386"/>
    <lineage>
        <taxon>Eukaryota</taxon>
        <taxon>Rhodophyta</taxon>
        <taxon>Florideophyceae</taxon>
        <taxon>Rhodymeniophycidae</taxon>
        <taxon>Gracilariales</taxon>
        <taxon>Gracilariaceae</taxon>
        <taxon>Gracilariopsis</taxon>
    </lineage>
</organism>
<accession>A0A2V3ICN4</accession>
<dbReference type="InterPro" id="IPR009651">
    <property type="entry name" value="Met_g_lyase_put"/>
</dbReference>
<dbReference type="Proteomes" id="UP000247409">
    <property type="component" value="Unassembled WGS sequence"/>
</dbReference>
<dbReference type="Pfam" id="PF06838">
    <property type="entry name" value="Met_gamma_lyase"/>
    <property type="match status" value="1"/>
</dbReference>
<dbReference type="EMBL" id="NBIV01000421">
    <property type="protein sequence ID" value="PXF39844.1"/>
    <property type="molecule type" value="Genomic_DNA"/>
</dbReference>
<reference evidence="1 2" key="1">
    <citation type="journal article" date="2018" name="Mol. Biol. Evol.">
        <title>Analysis of the draft genome of the red seaweed Gracilariopsis chorda provides insights into genome size evolution in Rhodophyta.</title>
        <authorList>
            <person name="Lee J."/>
            <person name="Yang E.C."/>
            <person name="Graf L."/>
            <person name="Yang J.H."/>
            <person name="Qiu H."/>
            <person name="Zel Zion U."/>
            <person name="Chan C.X."/>
            <person name="Stephens T.G."/>
            <person name="Weber A.P.M."/>
            <person name="Boo G.H."/>
            <person name="Boo S.M."/>
            <person name="Kim K.M."/>
            <person name="Shin Y."/>
            <person name="Jung M."/>
            <person name="Lee S.J."/>
            <person name="Yim H.S."/>
            <person name="Lee J.H."/>
            <person name="Bhattacharya D."/>
            <person name="Yoon H.S."/>
        </authorList>
    </citation>
    <scope>NUCLEOTIDE SEQUENCE [LARGE SCALE GENOMIC DNA]</scope>
    <source>
        <strain evidence="1 2">SKKU-2015</strain>
        <tissue evidence="1">Whole body</tissue>
    </source>
</reference>
<evidence type="ECO:0000313" key="2">
    <source>
        <dbReference type="Proteomes" id="UP000247409"/>
    </source>
</evidence>
<evidence type="ECO:0000313" key="1">
    <source>
        <dbReference type="EMBL" id="PXF39844.1"/>
    </source>
</evidence>
<dbReference type="PANTHER" id="PTHR46658:SF1">
    <property type="entry name" value="CYS OR MET METABOLISM PYRIDOXAL-PHOSPHATE-DEPENDENT ENZYME"/>
    <property type="match status" value="1"/>
</dbReference>
<dbReference type="STRING" id="448386.A0A2V3ICN4"/>